<keyword evidence="10" id="KW-0472">Membrane</keyword>
<dbReference type="Gene3D" id="3.40.50.1240">
    <property type="entry name" value="Phosphoglycerate mutase-like"/>
    <property type="match status" value="1"/>
</dbReference>
<evidence type="ECO:0000313" key="13">
    <source>
        <dbReference type="EMBL" id="KAH9501249.1"/>
    </source>
</evidence>
<keyword evidence="6" id="KW-1015">Disulfide bond</keyword>
<protein>
    <recommendedName>
        <fullName evidence="2">acetylcholinesterase</fullName>
        <ecNumber evidence="2">3.1.1.7</ecNumber>
    </recommendedName>
</protein>
<dbReference type="Proteomes" id="UP000790347">
    <property type="component" value="Unassembled WGS sequence"/>
</dbReference>
<evidence type="ECO:0000256" key="2">
    <source>
        <dbReference type="ARBA" id="ARBA00013276"/>
    </source>
</evidence>
<reference evidence="13" key="1">
    <citation type="submission" date="2013-05" db="EMBL/GenBank/DDBJ databases">
        <authorList>
            <person name="Yim A.K.Y."/>
            <person name="Chan T.F."/>
            <person name="Ji K.M."/>
            <person name="Liu X.Y."/>
            <person name="Zhou J.W."/>
            <person name="Li R.Q."/>
            <person name="Yang K.Y."/>
            <person name="Li J."/>
            <person name="Li M."/>
            <person name="Law P.T.W."/>
            <person name="Wu Y.L."/>
            <person name="Cai Z.L."/>
            <person name="Qin H."/>
            <person name="Bao Y."/>
            <person name="Leung R.K.K."/>
            <person name="Ng P.K.S."/>
            <person name="Zou J."/>
            <person name="Zhong X.J."/>
            <person name="Ran P.X."/>
            <person name="Zhong N.S."/>
            <person name="Liu Z.G."/>
            <person name="Tsui S.K.W."/>
        </authorList>
    </citation>
    <scope>NUCLEOTIDE SEQUENCE</scope>
    <source>
        <strain evidence="13">Derf</strain>
        <tissue evidence="13">Whole organism</tissue>
    </source>
</reference>
<reference evidence="13" key="2">
    <citation type="journal article" date="2022" name="Res Sq">
        <title>Comparative Genomics Reveals Insights into the Divergent Evolution of Astigmatic Mites and Household Pest Adaptations.</title>
        <authorList>
            <person name="Xiong Q."/>
            <person name="Wan A.T.-Y."/>
            <person name="Liu X.-Y."/>
            <person name="Fung C.S.-H."/>
            <person name="Xiao X."/>
            <person name="Malainual N."/>
            <person name="Hou J."/>
            <person name="Wang L."/>
            <person name="Wang M."/>
            <person name="Yang K."/>
            <person name="Cui Y."/>
            <person name="Leung E."/>
            <person name="Nong W."/>
            <person name="Shin S.-K."/>
            <person name="Au S."/>
            <person name="Jeong K.Y."/>
            <person name="Chew F.T."/>
            <person name="Hui J."/>
            <person name="Leung T.F."/>
            <person name="Tungtrongchitr A."/>
            <person name="Zhong N."/>
            <person name="Liu Z."/>
            <person name="Tsui S."/>
        </authorList>
    </citation>
    <scope>NUCLEOTIDE SEQUENCE</scope>
    <source>
        <strain evidence="13">Derf</strain>
        <tissue evidence="13">Whole organism</tissue>
    </source>
</reference>
<dbReference type="PROSITE" id="PS00616">
    <property type="entry name" value="HIS_ACID_PHOSPHAT_1"/>
    <property type="match status" value="1"/>
</dbReference>
<evidence type="ECO:0000256" key="10">
    <source>
        <dbReference type="SAM" id="Phobius"/>
    </source>
</evidence>
<dbReference type="GO" id="GO:0016791">
    <property type="term" value="F:phosphatase activity"/>
    <property type="evidence" value="ECO:0007669"/>
    <property type="project" value="UniProtKB-ARBA"/>
</dbReference>
<dbReference type="SUPFAM" id="SSF53474">
    <property type="entry name" value="alpha/beta-Hydrolases"/>
    <property type="match status" value="2"/>
</dbReference>
<comment type="catalytic activity">
    <reaction evidence="8">
        <text>acetylcholine + H2O = choline + acetate + H(+)</text>
        <dbReference type="Rhea" id="RHEA:17561"/>
        <dbReference type="ChEBI" id="CHEBI:15354"/>
        <dbReference type="ChEBI" id="CHEBI:15355"/>
        <dbReference type="ChEBI" id="CHEBI:15377"/>
        <dbReference type="ChEBI" id="CHEBI:15378"/>
        <dbReference type="ChEBI" id="CHEBI:30089"/>
        <dbReference type="EC" id="3.1.1.7"/>
    </reaction>
</comment>
<gene>
    <name evidence="13" type="primary">CES2</name>
    <name evidence="13" type="ORF">DERF_012107</name>
</gene>
<accession>A0A922HP97</accession>
<dbReference type="InterPro" id="IPR002018">
    <property type="entry name" value="CarbesteraseB"/>
</dbReference>
<feature type="transmembrane region" description="Helical" evidence="10">
    <location>
        <begin position="1564"/>
        <end position="1585"/>
    </location>
</feature>
<feature type="active site" description="Charge relay system" evidence="9">
    <location>
        <position position="946"/>
    </location>
</feature>
<evidence type="ECO:0000256" key="9">
    <source>
        <dbReference type="PIRSR" id="PIRSR600997-1"/>
    </source>
</evidence>
<organism evidence="13 14">
    <name type="scientific">Dermatophagoides farinae</name>
    <name type="common">American house dust mite</name>
    <dbReference type="NCBI Taxonomy" id="6954"/>
    <lineage>
        <taxon>Eukaryota</taxon>
        <taxon>Metazoa</taxon>
        <taxon>Ecdysozoa</taxon>
        <taxon>Arthropoda</taxon>
        <taxon>Chelicerata</taxon>
        <taxon>Arachnida</taxon>
        <taxon>Acari</taxon>
        <taxon>Acariformes</taxon>
        <taxon>Sarcoptiformes</taxon>
        <taxon>Astigmata</taxon>
        <taxon>Psoroptidia</taxon>
        <taxon>Analgoidea</taxon>
        <taxon>Pyroglyphidae</taxon>
        <taxon>Dermatophagoidinae</taxon>
        <taxon>Dermatophagoides</taxon>
    </lineage>
</organism>
<comment type="similarity">
    <text evidence="1">Belongs to the type-B carboxylesterase/lipase family.</text>
</comment>
<dbReference type="Gene3D" id="3.40.50.1820">
    <property type="entry name" value="alpha/beta hydrolase"/>
    <property type="match status" value="2"/>
</dbReference>
<dbReference type="EC" id="3.1.1.7" evidence="2"/>
<dbReference type="PANTHER" id="PTHR43918">
    <property type="entry name" value="ACETYLCHOLINESTERASE"/>
    <property type="match status" value="1"/>
</dbReference>
<dbReference type="InterPro" id="IPR019826">
    <property type="entry name" value="Carboxylesterase_B_AS"/>
</dbReference>
<keyword evidence="5" id="KW-0531">Neurotransmitter degradation</keyword>
<comment type="caution">
    <text evidence="13">The sequence shown here is derived from an EMBL/GenBank/DDBJ whole genome shotgun (WGS) entry which is preliminary data.</text>
</comment>
<dbReference type="GO" id="GO:0006581">
    <property type="term" value="P:acetylcholine catabolic process"/>
    <property type="evidence" value="ECO:0007669"/>
    <property type="project" value="TreeGrafter"/>
</dbReference>
<keyword evidence="7" id="KW-0325">Glycoprotein</keyword>
<evidence type="ECO:0000259" key="12">
    <source>
        <dbReference type="Pfam" id="PF00135"/>
    </source>
</evidence>
<dbReference type="InterPro" id="IPR019819">
    <property type="entry name" value="Carboxylesterase_B_CS"/>
</dbReference>
<feature type="chain" id="PRO_5037416233" description="acetylcholinesterase" evidence="11">
    <location>
        <begin position="23"/>
        <end position="1715"/>
    </location>
</feature>
<evidence type="ECO:0000256" key="1">
    <source>
        <dbReference type="ARBA" id="ARBA00005964"/>
    </source>
</evidence>
<dbReference type="CDD" id="cd07061">
    <property type="entry name" value="HP_HAP_like"/>
    <property type="match status" value="1"/>
</dbReference>
<evidence type="ECO:0000256" key="11">
    <source>
        <dbReference type="SAM" id="SignalP"/>
    </source>
</evidence>
<dbReference type="InterPro" id="IPR033379">
    <property type="entry name" value="Acid_Pase_AS"/>
</dbReference>
<evidence type="ECO:0000256" key="5">
    <source>
        <dbReference type="ARBA" id="ARBA00022867"/>
    </source>
</evidence>
<dbReference type="GO" id="GO:0003990">
    <property type="term" value="F:acetylcholinesterase activity"/>
    <property type="evidence" value="ECO:0007669"/>
    <property type="project" value="UniProtKB-EC"/>
</dbReference>
<dbReference type="GO" id="GO:0005886">
    <property type="term" value="C:plasma membrane"/>
    <property type="evidence" value="ECO:0007669"/>
    <property type="project" value="TreeGrafter"/>
</dbReference>
<evidence type="ECO:0000256" key="7">
    <source>
        <dbReference type="ARBA" id="ARBA00023180"/>
    </source>
</evidence>
<dbReference type="InterPro" id="IPR029058">
    <property type="entry name" value="AB_hydrolase_fold"/>
</dbReference>
<dbReference type="PROSITE" id="PS00941">
    <property type="entry name" value="CARBOXYLESTERASE_B_2"/>
    <property type="match status" value="1"/>
</dbReference>
<name>A0A922HP97_DERFA</name>
<evidence type="ECO:0000256" key="6">
    <source>
        <dbReference type="ARBA" id="ARBA00023157"/>
    </source>
</evidence>
<dbReference type="Pfam" id="PF00328">
    <property type="entry name" value="His_Phos_2"/>
    <property type="match status" value="2"/>
</dbReference>
<proteinExistence type="inferred from homology"/>
<dbReference type="PROSITE" id="PS00122">
    <property type="entry name" value="CARBOXYLESTERASE_B_1"/>
    <property type="match status" value="2"/>
</dbReference>
<evidence type="ECO:0000256" key="3">
    <source>
        <dbReference type="ARBA" id="ARBA00022487"/>
    </source>
</evidence>
<keyword evidence="10" id="KW-0812">Transmembrane</keyword>
<feature type="domain" description="Carboxylesterase type B" evidence="12">
    <location>
        <begin position="29"/>
        <end position="561"/>
    </location>
</feature>
<dbReference type="GO" id="GO:0019695">
    <property type="term" value="P:choline metabolic process"/>
    <property type="evidence" value="ECO:0007669"/>
    <property type="project" value="TreeGrafter"/>
</dbReference>
<feature type="domain" description="Carboxylesterase type B" evidence="12">
    <location>
        <begin position="627"/>
        <end position="1137"/>
    </location>
</feature>
<keyword evidence="14" id="KW-1185">Reference proteome</keyword>
<keyword evidence="11" id="KW-0732">Signal</keyword>
<keyword evidence="3" id="KW-0719">Serine esterase</keyword>
<dbReference type="GO" id="GO:0005615">
    <property type="term" value="C:extracellular space"/>
    <property type="evidence" value="ECO:0007669"/>
    <property type="project" value="TreeGrafter"/>
</dbReference>
<dbReference type="EMBL" id="ASGP02000006">
    <property type="protein sequence ID" value="KAH9501249.1"/>
    <property type="molecule type" value="Genomic_DNA"/>
</dbReference>
<evidence type="ECO:0000256" key="4">
    <source>
        <dbReference type="ARBA" id="ARBA00022801"/>
    </source>
</evidence>
<keyword evidence="10" id="KW-1133">Transmembrane helix</keyword>
<dbReference type="Pfam" id="PF00135">
    <property type="entry name" value="COesterase"/>
    <property type="match status" value="2"/>
</dbReference>
<feature type="active site" description="Charge relay system" evidence="9">
    <location>
        <position position="1079"/>
    </location>
</feature>
<keyword evidence="4" id="KW-0378">Hydrolase</keyword>
<sequence>MNSCKLLTIIVAIVLIIHQCLANDDYYVHVNTGLGEIVGKRLTIEQVNRYVDQFLGIPYAQPPIDEQRFRRPQPIVDGYDQKPLMALNWPSNCRQIAVPKFNEYSVYLNQTFQEDCLYLNIWSPSSLDNTMSSNDDQCDQQNCDNQQQQQQQKLRPVFVYFHGGCFLYGGSSLPLYDGRIFAAMTDALIVTVNFRLSTFGLLYADHMNDVNGNMVLWDQIMSLHWIRDNIQHFGGDPDQITIAGNSAGGWSVSAHILSPISRDLFKQAIIMSGSVQRQIMTAEKAKKFWLDNIRHTECANDQDENIDTAMIECLMKMTPEQLEMIPYYTAYLVVDGELIPEHPVEMLRKGNFKKNFNVIISTVDEETSGLLQFLAGYLMGEEIGQKFAFENADSLSTDDAIKVIAKLSGQYVTKSPSLDDISKVYFNGIRKDEDENVLRKMVGKAFGDVWLACPTIEFGQEMAKNSHKNDDIRVYQLYSTFKLNEKPFCPKWAGTCHMDDLFPMFGMPIQYPDHHHQRERDISREFLSLLHSFLRYGQPNQSEQPEWKPYSMIGHDNDRQLVAPSYELSNDYPTYQNYHLNLHTVQSEPTSSFDNGDNDGFEKIFHFLFSILSCLSLLEQTLANEAVQVSIESGKIIGKRQQDEQGRWYDQFLGIPYAIPPIGHRRFRRPEPIEKLTKQPYEALEWPSICLQSNPWENSSSYYNFNMDEDCLYMNVWSPKVDVHDENELRPVLVYIHGGGLIIGGSTIKHLEGRTLATMADVVVVNFNYRLSIFGLLYSDEVEHIKGNMAFWDQTLALEWVQQNIRYFGGNPKQVTIAGCSAGSWSISAHILSPISRNLYQNAIMMSGSIQNQVLSREDFIDLWLRRIRAAGCATDSDHSISQKLIDCLNQMNENELLKAIDADNLIFNGYTVVDGEFLPDHPIKMLRDGNHKKDFSLLLSTDKDEGSAFMQMFLTLLNRVDDGRKFSFVNPEPLDSLDEAKDLLATTIEPFLSKKYPVPTEQLAKIYFNGLNPKTDQPDLLRQTVGIAFGDMWLACPTINFGHHISHNDGHANVYQLYHSYYPIKTSEWCPKWSGACHGDDEFPLFGDPIRHPSKYNQRVRDISMELISFVHSFTRNGQPNQIEQPEWQSYFHVDDGESSQKVVVEPYYELSNEYRTHQTVLLLWPVAIVLARTFNEPKELELKSVHVLMRHGDRTPTHFYPNDPFQDVEKYWPEGLGELNDRGRLRIHFAGEYYRKIYDKFLRQTNGWPQHCLSSPAHRAQETAIFLNDTKIACEIYTDGKMLSTGEKCPLHDRVWLQQMNTKMVKNYLDSKRDYIDYLSTKTGQDYWSKESYTLRNMEFLATTLEIERDEYRLSVPDWVQNQTIIEQLNDMKHHAFWYDWQPHEIQKLRIGLLLNNITEHIRTLMMINDDDGGEKNDHQRFFLYSAHDVNQVILLQSLGLYEQIDRQPPSYSSGIVFEHYQTVSSSMTKETKHFIRIIYRQILNKNPILPNNQTMTFNVSDQILTMDYCHSSSQMKFNNIDDHNEFCPFEKFIKFTQPLLITNENDWYNECYESNHIVDHIMANQSMIIITLIFTIMMTKYYSRQEIRNSKILIIIPSLLDYSKHTCLTQSIRFLKIELRIVVVGQISVKIICITILSYTTLIGELMGIDQEIHCIVSTYKNKIDLEKKIRKIVIRTLITYNVHTIDTILILWPPPPPPWFKRFTSSQILAV</sequence>
<dbReference type="InterPro" id="IPR050654">
    <property type="entry name" value="AChE-related_enzymes"/>
</dbReference>
<dbReference type="SUPFAM" id="SSF53254">
    <property type="entry name" value="Phosphoglycerate mutase-like"/>
    <property type="match status" value="1"/>
</dbReference>
<dbReference type="InterPro" id="IPR029033">
    <property type="entry name" value="His_PPase_superfam"/>
</dbReference>
<evidence type="ECO:0000313" key="14">
    <source>
        <dbReference type="Proteomes" id="UP000790347"/>
    </source>
</evidence>
<feature type="active site" description="Acyl-ester intermediate" evidence="9">
    <location>
        <position position="821"/>
    </location>
</feature>
<dbReference type="PANTHER" id="PTHR43918:SF4">
    <property type="entry name" value="CARBOXYLIC ESTER HYDROLASE"/>
    <property type="match status" value="1"/>
</dbReference>
<feature type="signal peptide" evidence="11">
    <location>
        <begin position="1"/>
        <end position="22"/>
    </location>
</feature>
<dbReference type="PRINTS" id="PR00878">
    <property type="entry name" value="CHOLNESTRASE"/>
</dbReference>
<dbReference type="InterPro" id="IPR000560">
    <property type="entry name" value="His_Pase_clade-2"/>
</dbReference>
<dbReference type="InterPro" id="IPR000997">
    <property type="entry name" value="Cholinesterase"/>
</dbReference>
<evidence type="ECO:0000256" key="8">
    <source>
        <dbReference type="ARBA" id="ARBA00048484"/>
    </source>
</evidence>